<dbReference type="RefSeq" id="WP_137250340.1">
    <property type="nucleotide sequence ID" value="NZ_SZQA01000034.1"/>
</dbReference>
<dbReference type="InterPro" id="IPR036271">
    <property type="entry name" value="Tet_transcr_reg_TetR-rel_C_sf"/>
</dbReference>
<feature type="DNA-binding region" description="H-T-H motif" evidence="2">
    <location>
        <begin position="27"/>
        <end position="46"/>
    </location>
</feature>
<dbReference type="InterPro" id="IPR009057">
    <property type="entry name" value="Homeodomain-like_sf"/>
</dbReference>
<dbReference type="AlphaFoldDB" id="A0A4U3M6E7"/>
<dbReference type="PANTHER" id="PTHR30055:SF187">
    <property type="entry name" value="TRANSCRIPTIONAL REGULATORY PROTEIN"/>
    <property type="match status" value="1"/>
</dbReference>
<dbReference type="EMBL" id="SZQA01000034">
    <property type="protein sequence ID" value="TKK84485.1"/>
    <property type="molecule type" value="Genomic_DNA"/>
</dbReference>
<protein>
    <submittedName>
        <fullName evidence="4">TetR/AcrR family transcriptional regulator</fullName>
    </submittedName>
</protein>
<dbReference type="PROSITE" id="PS50977">
    <property type="entry name" value="HTH_TETR_2"/>
    <property type="match status" value="1"/>
</dbReference>
<comment type="caution">
    <text evidence="4">The sequence shown here is derived from an EMBL/GenBank/DDBJ whole genome shotgun (WGS) entry which is preliminary data.</text>
</comment>
<dbReference type="Pfam" id="PF00440">
    <property type="entry name" value="TetR_N"/>
    <property type="match status" value="1"/>
</dbReference>
<dbReference type="GO" id="GO:0003700">
    <property type="term" value="F:DNA-binding transcription factor activity"/>
    <property type="evidence" value="ECO:0007669"/>
    <property type="project" value="TreeGrafter"/>
</dbReference>
<evidence type="ECO:0000259" key="3">
    <source>
        <dbReference type="PROSITE" id="PS50977"/>
    </source>
</evidence>
<feature type="domain" description="HTH tetR-type" evidence="3">
    <location>
        <begin position="1"/>
        <end position="64"/>
    </location>
</feature>
<dbReference type="GO" id="GO:0000976">
    <property type="term" value="F:transcription cis-regulatory region binding"/>
    <property type="evidence" value="ECO:0007669"/>
    <property type="project" value="TreeGrafter"/>
</dbReference>
<dbReference type="OrthoDB" id="3687980at2"/>
<dbReference type="InterPro" id="IPR050109">
    <property type="entry name" value="HTH-type_TetR-like_transc_reg"/>
</dbReference>
<keyword evidence="5" id="KW-1185">Reference proteome</keyword>
<dbReference type="SUPFAM" id="SSF48498">
    <property type="entry name" value="Tetracyclin repressor-like, C-terminal domain"/>
    <property type="match status" value="1"/>
</dbReference>
<reference evidence="4 5" key="1">
    <citation type="submission" date="2019-04" db="EMBL/GenBank/DDBJ databases">
        <title>Herbidospora sp. NEAU-GS14.nov., a novel actinomycete isolated from soil.</title>
        <authorList>
            <person name="Han L."/>
        </authorList>
    </citation>
    <scope>NUCLEOTIDE SEQUENCE [LARGE SCALE GENOMIC DNA]</scope>
    <source>
        <strain evidence="4 5">NEAU-GS14</strain>
    </source>
</reference>
<evidence type="ECO:0000313" key="4">
    <source>
        <dbReference type="EMBL" id="TKK84485.1"/>
    </source>
</evidence>
<evidence type="ECO:0000256" key="1">
    <source>
        <dbReference type="ARBA" id="ARBA00023125"/>
    </source>
</evidence>
<name>A0A4U3M6E7_9ACTN</name>
<evidence type="ECO:0000256" key="2">
    <source>
        <dbReference type="PROSITE-ProRule" id="PRU00335"/>
    </source>
</evidence>
<dbReference type="SUPFAM" id="SSF46689">
    <property type="entry name" value="Homeodomain-like"/>
    <property type="match status" value="1"/>
</dbReference>
<dbReference type="InterPro" id="IPR001647">
    <property type="entry name" value="HTH_TetR"/>
</dbReference>
<proteinExistence type="predicted"/>
<dbReference type="PANTHER" id="PTHR30055">
    <property type="entry name" value="HTH-TYPE TRANSCRIPTIONAL REGULATOR RUTR"/>
    <property type="match status" value="1"/>
</dbReference>
<dbReference type="Gene3D" id="1.10.357.10">
    <property type="entry name" value="Tetracycline Repressor, domain 2"/>
    <property type="match status" value="1"/>
</dbReference>
<organism evidence="4 5">
    <name type="scientific">Herbidospora galbida</name>
    <dbReference type="NCBI Taxonomy" id="2575442"/>
    <lineage>
        <taxon>Bacteria</taxon>
        <taxon>Bacillati</taxon>
        <taxon>Actinomycetota</taxon>
        <taxon>Actinomycetes</taxon>
        <taxon>Streptosporangiales</taxon>
        <taxon>Streptosporangiaceae</taxon>
        <taxon>Herbidospora</taxon>
    </lineage>
</organism>
<sequence>MRQARSEATIRRLLDTALEAFTAGDFTLRAVTSRSGVSMGSLYHHFGSFDGLAAALYSECMDDLLTGLIEAVERADSTEEGVRAIVRAYLAFARDETARARFIHAAPLIEPHAAAVAARKAPLMDRLTAWFAPRVTAGEIADLPPALIEMLLIGPLAETTRRVLAGAPGLDLDAAADALPGPIWRSLRAH</sequence>
<keyword evidence="1 2" id="KW-0238">DNA-binding</keyword>
<gene>
    <name evidence="4" type="ORF">FDA94_29545</name>
</gene>
<accession>A0A4U3M6E7</accession>
<dbReference type="Proteomes" id="UP000308705">
    <property type="component" value="Unassembled WGS sequence"/>
</dbReference>
<evidence type="ECO:0000313" key="5">
    <source>
        <dbReference type="Proteomes" id="UP000308705"/>
    </source>
</evidence>